<protein>
    <submittedName>
        <fullName evidence="1">Uncharacterized protein</fullName>
    </submittedName>
</protein>
<gene>
    <name evidence="1" type="ORF">BU26DRAFT_590161</name>
</gene>
<proteinExistence type="predicted"/>
<dbReference type="Proteomes" id="UP000800094">
    <property type="component" value="Unassembled WGS sequence"/>
</dbReference>
<dbReference type="RefSeq" id="XP_033686853.1">
    <property type="nucleotide sequence ID" value="XM_033834756.1"/>
</dbReference>
<sequence length="361" mass="39414">MGFASITMGPPFINPLLVTDARPHDTASIVRALKAHHAVVHDIHREEREERRQREATELQAAQEQAARELAAHGRRAHIRTPTWVLKRKREDDVEEAALEQAARCFPTPAQSPVGLNHPALVHPQNPLPVDAENHAFIAPQETCSHQPQGSSQCAFSNAAAIHPGLLGLNPAPVSPHGSSPAAFNTAVIDPRLLGPNPALASPLRCFQTQFTGAGTIDPQRTGPAQPQFAGPTEPWSIEIDFFKMLTPSKSTPNMSAPHTHASHLNMLRTGTPNMMLNRDTPCMPMPNMNELLWERQWADAGVGADVSEHCYDCGLSQSVYPDPGLLEQLHQGPIYHIPSAMNADWNARSTATIWFRGTVA</sequence>
<evidence type="ECO:0000313" key="2">
    <source>
        <dbReference type="Proteomes" id="UP000800094"/>
    </source>
</evidence>
<dbReference type="EMBL" id="ML987192">
    <property type="protein sequence ID" value="KAF2251849.1"/>
    <property type="molecule type" value="Genomic_DNA"/>
</dbReference>
<accession>A0A6A6INM8</accession>
<name>A0A6A6INM8_9PLEO</name>
<organism evidence="1 2">
    <name type="scientific">Trematosphaeria pertusa</name>
    <dbReference type="NCBI Taxonomy" id="390896"/>
    <lineage>
        <taxon>Eukaryota</taxon>
        <taxon>Fungi</taxon>
        <taxon>Dikarya</taxon>
        <taxon>Ascomycota</taxon>
        <taxon>Pezizomycotina</taxon>
        <taxon>Dothideomycetes</taxon>
        <taxon>Pleosporomycetidae</taxon>
        <taxon>Pleosporales</taxon>
        <taxon>Massarineae</taxon>
        <taxon>Trematosphaeriaceae</taxon>
        <taxon>Trematosphaeria</taxon>
    </lineage>
</organism>
<keyword evidence="2" id="KW-1185">Reference proteome</keyword>
<evidence type="ECO:0000313" key="1">
    <source>
        <dbReference type="EMBL" id="KAF2251849.1"/>
    </source>
</evidence>
<dbReference type="AlphaFoldDB" id="A0A6A6INM8"/>
<reference evidence="1" key="1">
    <citation type="journal article" date="2020" name="Stud. Mycol.">
        <title>101 Dothideomycetes genomes: a test case for predicting lifestyles and emergence of pathogens.</title>
        <authorList>
            <person name="Haridas S."/>
            <person name="Albert R."/>
            <person name="Binder M."/>
            <person name="Bloem J."/>
            <person name="Labutti K."/>
            <person name="Salamov A."/>
            <person name="Andreopoulos B."/>
            <person name="Baker S."/>
            <person name="Barry K."/>
            <person name="Bills G."/>
            <person name="Bluhm B."/>
            <person name="Cannon C."/>
            <person name="Castanera R."/>
            <person name="Culley D."/>
            <person name="Daum C."/>
            <person name="Ezra D."/>
            <person name="Gonzalez J."/>
            <person name="Henrissat B."/>
            <person name="Kuo A."/>
            <person name="Liang C."/>
            <person name="Lipzen A."/>
            <person name="Lutzoni F."/>
            <person name="Magnuson J."/>
            <person name="Mondo S."/>
            <person name="Nolan M."/>
            <person name="Ohm R."/>
            <person name="Pangilinan J."/>
            <person name="Park H.-J."/>
            <person name="Ramirez L."/>
            <person name="Alfaro M."/>
            <person name="Sun H."/>
            <person name="Tritt A."/>
            <person name="Yoshinaga Y."/>
            <person name="Zwiers L.-H."/>
            <person name="Turgeon B."/>
            <person name="Goodwin S."/>
            <person name="Spatafora J."/>
            <person name="Crous P."/>
            <person name="Grigoriev I."/>
        </authorList>
    </citation>
    <scope>NUCLEOTIDE SEQUENCE</scope>
    <source>
        <strain evidence="1">CBS 122368</strain>
    </source>
</reference>
<dbReference type="GeneID" id="54588086"/>